<dbReference type="GO" id="GO:0006412">
    <property type="term" value="P:translation"/>
    <property type="evidence" value="ECO:0007669"/>
    <property type="project" value="InterPro"/>
</dbReference>
<dbReference type="AlphaFoldDB" id="L9K0K4"/>
<protein>
    <submittedName>
        <fullName evidence="9">60S ribosomal protein L5</fullName>
    </submittedName>
</protein>
<feature type="domain" description="Large ribosomal subunit protein uL18 C-terminal eukaryotes" evidence="8">
    <location>
        <begin position="87"/>
        <end position="140"/>
    </location>
</feature>
<dbReference type="STRING" id="246437.L9K0K4"/>
<dbReference type="Gene3D" id="3.30.420.100">
    <property type="match status" value="1"/>
</dbReference>
<feature type="region of interest" description="Disordered" evidence="7">
    <location>
        <begin position="108"/>
        <end position="129"/>
    </location>
</feature>
<keyword evidence="5 9" id="KW-0689">Ribosomal protein</keyword>
<dbReference type="Proteomes" id="UP000011518">
    <property type="component" value="Unassembled WGS sequence"/>
</dbReference>
<dbReference type="InterPro" id="IPR025607">
    <property type="entry name" value="Ribosomal_uL18_C_euk"/>
</dbReference>
<evidence type="ECO:0000256" key="6">
    <source>
        <dbReference type="ARBA" id="ARBA00023274"/>
    </source>
</evidence>
<dbReference type="GO" id="GO:0008097">
    <property type="term" value="F:5S rRNA binding"/>
    <property type="evidence" value="ECO:0007669"/>
    <property type="project" value="InterPro"/>
</dbReference>
<evidence type="ECO:0000256" key="4">
    <source>
        <dbReference type="ARBA" id="ARBA00022730"/>
    </source>
</evidence>
<evidence type="ECO:0000259" key="8">
    <source>
        <dbReference type="Pfam" id="PF14204"/>
    </source>
</evidence>
<proteinExistence type="inferred from homology"/>
<reference evidence="10" key="2">
    <citation type="journal article" date="2013" name="Nat. Commun.">
        <title>Genome of the Chinese tree shrew.</title>
        <authorList>
            <person name="Fan Y."/>
            <person name="Huang Z.Y."/>
            <person name="Cao C.C."/>
            <person name="Chen C.S."/>
            <person name="Chen Y.X."/>
            <person name="Fan D.D."/>
            <person name="He J."/>
            <person name="Hou H.L."/>
            <person name="Hu L."/>
            <person name="Hu X.T."/>
            <person name="Jiang X.T."/>
            <person name="Lai R."/>
            <person name="Lang Y.S."/>
            <person name="Liang B."/>
            <person name="Liao S.G."/>
            <person name="Mu D."/>
            <person name="Ma Y.Y."/>
            <person name="Niu Y.Y."/>
            <person name="Sun X.Q."/>
            <person name="Xia J.Q."/>
            <person name="Xiao J."/>
            <person name="Xiong Z.Q."/>
            <person name="Xu L."/>
            <person name="Yang L."/>
            <person name="Zhang Y."/>
            <person name="Zhao W."/>
            <person name="Zhao X.D."/>
            <person name="Zheng Y.T."/>
            <person name="Zhou J.M."/>
            <person name="Zhu Y.B."/>
            <person name="Zhang G.J."/>
            <person name="Wang J."/>
            <person name="Yao Y.G."/>
        </authorList>
    </citation>
    <scope>NUCLEOTIDE SEQUENCE [LARGE SCALE GENOMIC DNA]</scope>
</reference>
<dbReference type="GO" id="GO:0003735">
    <property type="term" value="F:structural constituent of ribosome"/>
    <property type="evidence" value="ECO:0007669"/>
    <property type="project" value="InterPro"/>
</dbReference>
<keyword evidence="4" id="KW-0699">rRNA-binding</keyword>
<dbReference type="EMBL" id="KB320933">
    <property type="protein sequence ID" value="ELW54972.1"/>
    <property type="molecule type" value="Genomic_DNA"/>
</dbReference>
<dbReference type="PANTHER" id="PTHR23410:SF24">
    <property type="entry name" value="LARGE RIBOSOMAL SUBUNIT PROTEIN UL18"/>
    <property type="match status" value="1"/>
</dbReference>
<evidence type="ECO:0000256" key="1">
    <source>
        <dbReference type="ARBA" id="ARBA00004496"/>
    </source>
</evidence>
<evidence type="ECO:0000256" key="3">
    <source>
        <dbReference type="ARBA" id="ARBA00022490"/>
    </source>
</evidence>
<keyword evidence="10" id="KW-1185">Reference proteome</keyword>
<evidence type="ECO:0000256" key="7">
    <source>
        <dbReference type="SAM" id="MobiDB-lite"/>
    </source>
</evidence>
<evidence type="ECO:0000256" key="5">
    <source>
        <dbReference type="ARBA" id="ARBA00022980"/>
    </source>
</evidence>
<comment type="subcellular location">
    <subcellularLocation>
        <location evidence="1">Cytoplasm</location>
    </subcellularLocation>
</comment>
<gene>
    <name evidence="9" type="ORF">TREES_T100004390</name>
</gene>
<evidence type="ECO:0000313" key="9">
    <source>
        <dbReference type="EMBL" id="ELW54972.1"/>
    </source>
</evidence>
<organism evidence="9 10">
    <name type="scientific">Tupaia chinensis</name>
    <name type="common">Chinese tree shrew</name>
    <name type="synonym">Tupaia belangeri chinensis</name>
    <dbReference type="NCBI Taxonomy" id="246437"/>
    <lineage>
        <taxon>Eukaryota</taxon>
        <taxon>Metazoa</taxon>
        <taxon>Chordata</taxon>
        <taxon>Craniata</taxon>
        <taxon>Vertebrata</taxon>
        <taxon>Euteleostomi</taxon>
        <taxon>Mammalia</taxon>
        <taxon>Eutheria</taxon>
        <taxon>Euarchontoglires</taxon>
        <taxon>Scandentia</taxon>
        <taxon>Tupaiidae</taxon>
        <taxon>Tupaia</taxon>
    </lineage>
</organism>
<comment type="similarity">
    <text evidence="2">Belongs to the universal ribosomal protein uL18 family.</text>
</comment>
<dbReference type="GO" id="GO:0022625">
    <property type="term" value="C:cytosolic large ribosomal subunit"/>
    <property type="evidence" value="ECO:0007669"/>
    <property type="project" value="TreeGrafter"/>
</dbReference>
<accession>L9K0K4</accession>
<keyword evidence="6" id="KW-0687">Ribonucleoprotein</keyword>
<sequence>MQAWPEPPLAIKFLWALKGAVDGGLSIPHSTKRFPDYESKEFNAEVHWKHIMDQNVANYMCYLMGEDEDIYKKQLSRYIKNSVTPDMEETCKKAHTAVRENTFYEKKPKKEVQKKRWNHPKMSLAQKKDWVSQKKASFLRAQEQAAES</sequence>
<dbReference type="Pfam" id="PF14204">
    <property type="entry name" value="Ribosomal_L18_c"/>
    <property type="match status" value="1"/>
</dbReference>
<dbReference type="InterPro" id="IPR005485">
    <property type="entry name" value="Rbsml_uL18_euk_arch"/>
</dbReference>
<evidence type="ECO:0000256" key="2">
    <source>
        <dbReference type="ARBA" id="ARBA00007116"/>
    </source>
</evidence>
<dbReference type="SUPFAM" id="SSF53137">
    <property type="entry name" value="Translational machinery components"/>
    <property type="match status" value="1"/>
</dbReference>
<dbReference type="PRINTS" id="PR00058">
    <property type="entry name" value="RIBOSOMALL5"/>
</dbReference>
<keyword evidence="3" id="KW-0963">Cytoplasm</keyword>
<evidence type="ECO:0000313" key="10">
    <source>
        <dbReference type="Proteomes" id="UP000011518"/>
    </source>
</evidence>
<keyword evidence="4" id="KW-0694">RNA-binding</keyword>
<dbReference type="InParanoid" id="L9K0K4"/>
<dbReference type="GO" id="GO:0000027">
    <property type="term" value="P:ribosomal large subunit assembly"/>
    <property type="evidence" value="ECO:0007669"/>
    <property type="project" value="TreeGrafter"/>
</dbReference>
<name>L9K0K4_TUPCH</name>
<reference evidence="10" key="1">
    <citation type="submission" date="2012-07" db="EMBL/GenBank/DDBJ databases">
        <title>Genome of the Chinese tree shrew, a rising model animal genetically related to primates.</title>
        <authorList>
            <person name="Zhang G."/>
            <person name="Fan Y."/>
            <person name="Yao Y."/>
            <person name="Huang Z."/>
        </authorList>
    </citation>
    <scope>NUCLEOTIDE SEQUENCE [LARGE SCALE GENOMIC DNA]</scope>
</reference>
<dbReference type="PANTHER" id="PTHR23410">
    <property type="entry name" value="RIBOSOMAL PROTEIN L5-RELATED"/>
    <property type="match status" value="1"/>
</dbReference>